<dbReference type="SMART" id="SM00240">
    <property type="entry name" value="FHA"/>
    <property type="match status" value="1"/>
</dbReference>
<feature type="compositionally biased region" description="Pro residues" evidence="2">
    <location>
        <begin position="81"/>
        <end position="96"/>
    </location>
</feature>
<feature type="domain" description="FHA" evidence="3">
    <location>
        <begin position="146"/>
        <end position="205"/>
    </location>
</feature>
<feature type="region of interest" description="Disordered" evidence="2">
    <location>
        <begin position="148"/>
        <end position="171"/>
    </location>
</feature>
<dbReference type="PROSITE" id="PS50006">
    <property type="entry name" value="FHA_DOMAIN"/>
    <property type="match status" value="1"/>
</dbReference>
<dbReference type="Pfam" id="PF00498">
    <property type="entry name" value="FHA"/>
    <property type="match status" value="1"/>
</dbReference>
<evidence type="ECO:0000259" key="3">
    <source>
        <dbReference type="PROSITE" id="PS50006"/>
    </source>
</evidence>
<name>A0ABS3S5L6_9ACTN</name>
<keyword evidence="1" id="KW-0597">Phosphoprotein</keyword>
<reference evidence="4 5" key="1">
    <citation type="submission" date="2021-03" db="EMBL/GenBank/DDBJ databases">
        <title>Actinomadura violae sp. nov., isolated from lichen in Thailand.</title>
        <authorList>
            <person name="Kanchanasin P."/>
            <person name="Saeng-In P."/>
            <person name="Phongsopitanun W."/>
            <person name="Yuki M."/>
            <person name="Kudo T."/>
            <person name="Ohkuma M."/>
            <person name="Tanasupawat S."/>
        </authorList>
    </citation>
    <scope>NUCLEOTIDE SEQUENCE [LARGE SCALE GENOMIC DNA]</scope>
    <source>
        <strain evidence="4 5">LCR2-06</strain>
    </source>
</reference>
<dbReference type="CDD" id="cd00060">
    <property type="entry name" value="FHA"/>
    <property type="match status" value="1"/>
</dbReference>
<dbReference type="RefSeq" id="WP_208250755.1">
    <property type="nucleotide sequence ID" value="NZ_JAGEPF010000034.1"/>
</dbReference>
<dbReference type="InterPro" id="IPR008984">
    <property type="entry name" value="SMAD_FHA_dom_sf"/>
</dbReference>
<proteinExistence type="predicted"/>
<evidence type="ECO:0000256" key="1">
    <source>
        <dbReference type="ARBA" id="ARBA00022553"/>
    </source>
</evidence>
<evidence type="ECO:0000313" key="4">
    <source>
        <dbReference type="EMBL" id="MBO2464294.1"/>
    </source>
</evidence>
<accession>A0ABS3S5L6</accession>
<comment type="caution">
    <text evidence="4">The sequence shown here is derived from an EMBL/GenBank/DDBJ whole genome shotgun (WGS) entry which is preliminary data.</text>
</comment>
<dbReference type="InterPro" id="IPR000253">
    <property type="entry name" value="FHA_dom"/>
</dbReference>
<dbReference type="EMBL" id="JAGEPF010000034">
    <property type="protein sequence ID" value="MBO2464294.1"/>
    <property type="molecule type" value="Genomic_DNA"/>
</dbReference>
<dbReference type="SUPFAM" id="SSF49879">
    <property type="entry name" value="SMAD/FHA domain"/>
    <property type="match status" value="1"/>
</dbReference>
<gene>
    <name evidence="4" type="ORF">J4709_42665</name>
</gene>
<evidence type="ECO:0000256" key="2">
    <source>
        <dbReference type="SAM" id="MobiDB-lite"/>
    </source>
</evidence>
<feature type="region of interest" description="Disordered" evidence="2">
    <location>
        <begin position="73"/>
        <end position="100"/>
    </location>
</feature>
<dbReference type="Proteomes" id="UP000680206">
    <property type="component" value="Unassembled WGS sequence"/>
</dbReference>
<sequence length="237" mass="24327">MAICPNGHTSQAADYCDECGELIGGAAPAPAPSPGAAAGAAAGGSGTRTCPDCGEPGTDRFCEICGYDFATGGGKPTPDRSVPPPPGPDPGPPERPLPGATGWTAVVAADRAYYNAVIAEEGPDSSTLAFPPYAPERRIPLAGQQIRIGRRSSAQPSPPEIDLREPPEDPGVSHVHAVLLAKPDGSWTLVDPGSRNRTCLNGSTEPIPLNEEVPVSAGDRIHVGAWTTITLTRDEAP</sequence>
<keyword evidence="5" id="KW-1185">Reference proteome</keyword>
<evidence type="ECO:0000313" key="5">
    <source>
        <dbReference type="Proteomes" id="UP000680206"/>
    </source>
</evidence>
<organism evidence="4 5">
    <name type="scientific">Actinomadura violacea</name>
    <dbReference type="NCBI Taxonomy" id="2819934"/>
    <lineage>
        <taxon>Bacteria</taxon>
        <taxon>Bacillati</taxon>
        <taxon>Actinomycetota</taxon>
        <taxon>Actinomycetes</taxon>
        <taxon>Streptosporangiales</taxon>
        <taxon>Thermomonosporaceae</taxon>
        <taxon>Actinomadura</taxon>
    </lineage>
</organism>
<dbReference type="Gene3D" id="2.60.200.20">
    <property type="match status" value="1"/>
</dbReference>
<protein>
    <submittedName>
        <fullName evidence="4">FHA domain-containing protein</fullName>
    </submittedName>
</protein>